<keyword evidence="3 4" id="KW-0413">Isomerase</keyword>
<evidence type="ECO:0000256" key="4">
    <source>
        <dbReference type="HAMAP-Rule" id="MF_00171"/>
    </source>
</evidence>
<dbReference type="PIRSF" id="PIRSF001430">
    <property type="entry name" value="tRNA_psdUrid_synth"/>
    <property type="match status" value="1"/>
</dbReference>
<evidence type="ECO:0000256" key="3">
    <source>
        <dbReference type="ARBA" id="ARBA00023235"/>
    </source>
</evidence>
<dbReference type="SUPFAM" id="SSF55120">
    <property type="entry name" value="Pseudouridine synthase"/>
    <property type="match status" value="1"/>
</dbReference>
<evidence type="ECO:0000313" key="9">
    <source>
        <dbReference type="Proteomes" id="UP000460412"/>
    </source>
</evidence>
<dbReference type="CDD" id="cd02570">
    <property type="entry name" value="PseudoU_synth_EcTruA"/>
    <property type="match status" value="1"/>
</dbReference>
<dbReference type="InterPro" id="IPR020094">
    <property type="entry name" value="TruA/RsuA/RluB/E/F_N"/>
</dbReference>
<keyword evidence="2 4" id="KW-0819">tRNA processing</keyword>
<dbReference type="Gene3D" id="3.30.70.580">
    <property type="entry name" value="Pseudouridine synthase I, catalytic domain, N-terminal subdomain"/>
    <property type="match status" value="1"/>
</dbReference>
<dbReference type="InterPro" id="IPR020095">
    <property type="entry name" value="PsdUridine_synth_TruA_C"/>
</dbReference>
<keyword evidence="9" id="KW-1185">Reference proteome</keyword>
<evidence type="ECO:0000256" key="5">
    <source>
        <dbReference type="PIRSR" id="PIRSR001430-2"/>
    </source>
</evidence>
<protein>
    <recommendedName>
        <fullName evidence="4">tRNA pseudouridine synthase A</fullName>
        <ecNumber evidence="4">5.4.99.12</ecNumber>
    </recommendedName>
    <alternativeName>
        <fullName evidence="4">tRNA pseudouridine(38-40) synthase</fullName>
    </alternativeName>
    <alternativeName>
        <fullName evidence="4">tRNA pseudouridylate synthase I</fullName>
    </alternativeName>
    <alternativeName>
        <fullName evidence="4">tRNA-uridine isomerase I</fullName>
    </alternativeName>
</protein>
<dbReference type="GO" id="GO:0031119">
    <property type="term" value="P:tRNA pseudouridine synthesis"/>
    <property type="evidence" value="ECO:0007669"/>
    <property type="project" value="UniProtKB-UniRule"/>
</dbReference>
<comment type="function">
    <text evidence="4">Formation of pseudouridine at positions 38, 39 and 40 in the anticodon stem and loop of transfer RNAs.</text>
</comment>
<comment type="similarity">
    <text evidence="1 4 6">Belongs to the tRNA pseudouridine synthase TruA family.</text>
</comment>
<dbReference type="GO" id="GO:0003723">
    <property type="term" value="F:RNA binding"/>
    <property type="evidence" value="ECO:0007669"/>
    <property type="project" value="InterPro"/>
</dbReference>
<dbReference type="PANTHER" id="PTHR11142">
    <property type="entry name" value="PSEUDOURIDYLATE SYNTHASE"/>
    <property type="match status" value="1"/>
</dbReference>
<reference evidence="8 9" key="1">
    <citation type="submission" date="2019-12" db="EMBL/GenBank/DDBJ databases">
        <title>Sporaefaciens musculi gen. nov., sp. nov., a novel bacterium isolated from the caecum of an obese mouse.</title>
        <authorList>
            <person name="Rasmussen T.S."/>
            <person name="Streidl T."/>
            <person name="Hitch T.C.A."/>
            <person name="Wortmann E."/>
            <person name="Deptula P."/>
            <person name="Hansen M."/>
            <person name="Nielsen D.S."/>
            <person name="Clavel T."/>
            <person name="Vogensen F.K."/>
        </authorList>
    </citation>
    <scope>NUCLEOTIDE SEQUENCE [LARGE SCALE GENOMIC DNA]</scope>
    <source>
        <strain evidence="8 9">WCA-9-b2</strain>
    </source>
</reference>
<evidence type="ECO:0000259" key="7">
    <source>
        <dbReference type="Pfam" id="PF01416"/>
    </source>
</evidence>
<evidence type="ECO:0000256" key="1">
    <source>
        <dbReference type="ARBA" id="ARBA00009375"/>
    </source>
</evidence>
<dbReference type="Gene3D" id="3.30.70.660">
    <property type="entry name" value="Pseudouridine synthase I, catalytic domain, C-terminal subdomain"/>
    <property type="match status" value="1"/>
</dbReference>
<dbReference type="InterPro" id="IPR001406">
    <property type="entry name" value="PsdUridine_synth_TruA"/>
</dbReference>
<dbReference type="Proteomes" id="UP000460412">
    <property type="component" value="Unassembled WGS sequence"/>
</dbReference>
<dbReference type="AlphaFoldDB" id="A0A7X3MHY7"/>
<evidence type="ECO:0000256" key="2">
    <source>
        <dbReference type="ARBA" id="ARBA00022694"/>
    </source>
</evidence>
<feature type="domain" description="Pseudouridine synthase I TruA alpha/beta" evidence="7">
    <location>
        <begin position="163"/>
        <end position="258"/>
    </location>
</feature>
<comment type="subunit">
    <text evidence="4">Homodimer.</text>
</comment>
<dbReference type="InterPro" id="IPR020103">
    <property type="entry name" value="PsdUridine_synth_cat_dom_sf"/>
</dbReference>
<accession>A0A7X3MHY7</accession>
<dbReference type="GO" id="GO:0160147">
    <property type="term" value="F:tRNA pseudouridine(38-40) synthase activity"/>
    <property type="evidence" value="ECO:0007669"/>
    <property type="project" value="UniProtKB-EC"/>
</dbReference>
<dbReference type="Pfam" id="PF01416">
    <property type="entry name" value="PseudoU_synth_1"/>
    <property type="match status" value="2"/>
</dbReference>
<name>A0A7X3MHY7_9FIRM</name>
<evidence type="ECO:0000256" key="6">
    <source>
        <dbReference type="RuleBase" id="RU003792"/>
    </source>
</evidence>
<dbReference type="HAMAP" id="MF_00171">
    <property type="entry name" value="TruA"/>
    <property type="match status" value="1"/>
</dbReference>
<feature type="binding site" evidence="4 5">
    <location>
        <position position="127"/>
    </location>
    <ligand>
        <name>substrate</name>
    </ligand>
</feature>
<dbReference type="RefSeq" id="WP_159751827.1">
    <property type="nucleotide sequence ID" value="NZ_CASSPE010000038.1"/>
</dbReference>
<dbReference type="InterPro" id="IPR020097">
    <property type="entry name" value="PsdUridine_synth_TruA_a/b_dom"/>
</dbReference>
<comment type="caution">
    <text evidence="8">The sequence shown here is derived from an EMBL/GenBank/DDBJ whole genome shotgun (WGS) entry which is preliminary data.</text>
</comment>
<gene>
    <name evidence="4 8" type="primary">truA</name>
    <name evidence="8" type="ORF">GN277_15680</name>
</gene>
<dbReference type="PANTHER" id="PTHR11142:SF22">
    <property type="entry name" value="TRNA PSEUDOURIDINE SYNTHASE A 2"/>
    <property type="match status" value="1"/>
</dbReference>
<dbReference type="EMBL" id="WUQX01000001">
    <property type="protein sequence ID" value="MXP76771.1"/>
    <property type="molecule type" value="Genomic_DNA"/>
</dbReference>
<comment type="caution">
    <text evidence="4">Lacks conserved residue(s) required for the propagation of feature annotation.</text>
</comment>
<comment type="catalytic activity">
    <reaction evidence="4 6">
        <text>uridine(38/39/40) in tRNA = pseudouridine(38/39/40) in tRNA</text>
        <dbReference type="Rhea" id="RHEA:22376"/>
        <dbReference type="Rhea" id="RHEA-COMP:10085"/>
        <dbReference type="Rhea" id="RHEA-COMP:10087"/>
        <dbReference type="ChEBI" id="CHEBI:65314"/>
        <dbReference type="ChEBI" id="CHEBI:65315"/>
        <dbReference type="EC" id="5.4.99.12"/>
    </reaction>
</comment>
<sequence length="258" mass="29896">MRRRRKVKEVEISLRNIKITIEYDGSRYQGWARLGKDESNNTISNKILEVLKKMTGEEQIELFCGCRTEVGVHAYGQTANFKTASDMDIMDMKRYLNRYLPMDIAIVNVEEMSERFHSQLNAISKTYMFRMTVDDVPSVFDRKYTYHCFKVPDKQLMRQASLLLVGTHDFKNFSTAKKSKSTVRKIYDIEIYSAAQEMQIILYADDFLHNMARLIVGTLLDIGHGVRPKEDIEDIFDGIQSPSAPCDPKGLYLQEISY</sequence>
<feature type="domain" description="Pseudouridine synthase I TruA alpha/beta" evidence="7">
    <location>
        <begin position="21"/>
        <end position="114"/>
    </location>
</feature>
<organism evidence="8 9">
    <name type="scientific">Sporofaciens musculi</name>
    <dbReference type="NCBI Taxonomy" id="2681861"/>
    <lineage>
        <taxon>Bacteria</taxon>
        <taxon>Bacillati</taxon>
        <taxon>Bacillota</taxon>
        <taxon>Clostridia</taxon>
        <taxon>Lachnospirales</taxon>
        <taxon>Lachnospiraceae</taxon>
        <taxon>Sporofaciens</taxon>
    </lineage>
</organism>
<evidence type="ECO:0000313" key="8">
    <source>
        <dbReference type="EMBL" id="MXP76771.1"/>
    </source>
</evidence>
<proteinExistence type="inferred from homology"/>
<dbReference type="NCBIfam" id="TIGR00071">
    <property type="entry name" value="hisT_truA"/>
    <property type="match status" value="1"/>
</dbReference>
<dbReference type="EC" id="5.4.99.12" evidence="4"/>